<evidence type="ECO:0000313" key="3">
    <source>
        <dbReference type="Proteomes" id="UP001159427"/>
    </source>
</evidence>
<evidence type="ECO:0000256" key="1">
    <source>
        <dbReference type="SAM" id="MobiDB-lite"/>
    </source>
</evidence>
<dbReference type="EMBL" id="CALNXI010000223">
    <property type="protein sequence ID" value="CAH3022519.1"/>
    <property type="molecule type" value="Genomic_DNA"/>
</dbReference>
<accession>A0ABN8LYY5</accession>
<comment type="caution">
    <text evidence="2">The sequence shown here is derived from an EMBL/GenBank/DDBJ whole genome shotgun (WGS) entry which is preliminary data.</text>
</comment>
<feature type="region of interest" description="Disordered" evidence="1">
    <location>
        <begin position="63"/>
        <end position="93"/>
    </location>
</feature>
<organism evidence="2 3">
    <name type="scientific">Porites evermanni</name>
    <dbReference type="NCBI Taxonomy" id="104178"/>
    <lineage>
        <taxon>Eukaryota</taxon>
        <taxon>Metazoa</taxon>
        <taxon>Cnidaria</taxon>
        <taxon>Anthozoa</taxon>
        <taxon>Hexacorallia</taxon>
        <taxon>Scleractinia</taxon>
        <taxon>Fungiina</taxon>
        <taxon>Poritidae</taxon>
        <taxon>Porites</taxon>
    </lineage>
</organism>
<feature type="non-terminal residue" evidence="2">
    <location>
        <position position="93"/>
    </location>
</feature>
<sequence>TCTVKISQALQTPVGSIQGGVPLSRVHTNQLTNPDDDDERFIRNHLRRLSTLVGSSYRESTVLESGIQGPPTENPESSTCNPESIVWNPESKT</sequence>
<protein>
    <submittedName>
        <fullName evidence="2">Uncharacterized protein</fullName>
    </submittedName>
</protein>
<name>A0ABN8LYY5_9CNID</name>
<proteinExistence type="predicted"/>
<evidence type="ECO:0000313" key="2">
    <source>
        <dbReference type="EMBL" id="CAH3022519.1"/>
    </source>
</evidence>
<gene>
    <name evidence="2" type="ORF">PEVE_00015866</name>
</gene>
<reference evidence="2 3" key="1">
    <citation type="submission" date="2022-05" db="EMBL/GenBank/DDBJ databases">
        <authorList>
            <consortium name="Genoscope - CEA"/>
            <person name="William W."/>
        </authorList>
    </citation>
    <scope>NUCLEOTIDE SEQUENCE [LARGE SCALE GENOMIC DNA]</scope>
</reference>
<keyword evidence="3" id="KW-1185">Reference proteome</keyword>
<feature type="non-terminal residue" evidence="2">
    <location>
        <position position="1"/>
    </location>
</feature>
<dbReference type="Proteomes" id="UP001159427">
    <property type="component" value="Unassembled WGS sequence"/>
</dbReference>